<dbReference type="InterPro" id="IPR020615">
    <property type="entry name" value="Thiolase_acyl_enz_int_AS"/>
</dbReference>
<dbReference type="GO" id="GO:0008289">
    <property type="term" value="F:lipid binding"/>
    <property type="evidence" value="ECO:0007669"/>
    <property type="project" value="UniProtKB-KW"/>
</dbReference>
<keyword evidence="4" id="KW-0808">Transferase</keyword>
<dbReference type="RefSeq" id="XP_058331541.1">
    <property type="nucleotide sequence ID" value="XM_058472538.1"/>
</dbReference>
<dbReference type="EMBL" id="JAPQKS010000003">
    <property type="protein sequence ID" value="KAJ5238622.1"/>
    <property type="molecule type" value="Genomic_DNA"/>
</dbReference>
<dbReference type="Proteomes" id="UP001150941">
    <property type="component" value="Unassembled WGS sequence"/>
</dbReference>
<sequence>MGKKQVGPAYVLGVGMTKFIKPRGKVDYHELGYEAGIKALLDAHITYDDVDQGVACYVYGDSTCGQRVFYQFGLTNIPIYNVNNNCSTGSTGLAMARTMVSHGAADCVLVVGFEKMNPGSLQSMYNDRASPTTLFGTMMAETRGVTNAPGAAQMFGNAGVEYKEKYDSIQPDYGCPIYLVLTLLIYRYGAKNEDFAEIARINHEHSKRNPYSQFQDEYTLEQVMKAPMIFDPLTKLQCCPTSDGGAAAVVVSQEFLDARPHLKDQAVLIAGQTIATDTDQVYSRSSIDLMGFGMTRHAARTALAEAGVNVKDVKVCELHDCFSANEMITIDALELSEPGKAHEMVRRGDITYGGKMIINPSGGLISKGHPLGATGLAQCAELVWHLRGWANNRLVDGTDVALQHNLGLGGAVVVTVYKRADGKVAAAVPSDVVGKITGLGYNPAVEARGFTAEQAKSVSSKNHTSEYALADTQERVLARF</sequence>
<dbReference type="Pfam" id="PF00108">
    <property type="entry name" value="Thiolase_N"/>
    <property type="match status" value="1"/>
</dbReference>
<keyword evidence="5" id="KW-0630">Potassium</keyword>
<evidence type="ECO:0000259" key="11">
    <source>
        <dbReference type="Pfam" id="PF22691"/>
    </source>
</evidence>
<accession>A0A9W9P6B4</accession>
<organism evidence="12 13">
    <name type="scientific">Penicillium chermesinum</name>
    <dbReference type="NCBI Taxonomy" id="63820"/>
    <lineage>
        <taxon>Eukaryota</taxon>
        <taxon>Fungi</taxon>
        <taxon>Dikarya</taxon>
        <taxon>Ascomycota</taxon>
        <taxon>Pezizomycotina</taxon>
        <taxon>Eurotiomycetes</taxon>
        <taxon>Eurotiomycetidae</taxon>
        <taxon>Eurotiales</taxon>
        <taxon>Aspergillaceae</taxon>
        <taxon>Penicillium</taxon>
    </lineage>
</organism>
<evidence type="ECO:0000256" key="3">
    <source>
        <dbReference type="ARBA" id="ARBA00022448"/>
    </source>
</evidence>
<feature type="domain" description="Thiolase N-terminal" evidence="10">
    <location>
        <begin position="11"/>
        <end position="253"/>
    </location>
</feature>
<keyword evidence="3" id="KW-0813">Transport</keyword>
<dbReference type="InterPro" id="IPR020613">
    <property type="entry name" value="Thiolase_CS"/>
</dbReference>
<dbReference type="PROSITE" id="PS00737">
    <property type="entry name" value="THIOLASE_2"/>
    <property type="match status" value="1"/>
</dbReference>
<reference evidence="12" key="2">
    <citation type="journal article" date="2023" name="IMA Fungus">
        <title>Comparative genomic study of the Penicillium genus elucidates a diverse pangenome and 15 lateral gene transfer events.</title>
        <authorList>
            <person name="Petersen C."/>
            <person name="Sorensen T."/>
            <person name="Nielsen M.R."/>
            <person name="Sondergaard T.E."/>
            <person name="Sorensen J.L."/>
            <person name="Fitzpatrick D.A."/>
            <person name="Frisvad J.C."/>
            <person name="Nielsen K.L."/>
        </authorList>
    </citation>
    <scope>NUCLEOTIDE SEQUENCE</scope>
    <source>
        <strain evidence="12">IBT 19713</strain>
    </source>
</reference>
<dbReference type="EC" id="2.3.1.176" evidence="2"/>
<evidence type="ECO:0000256" key="4">
    <source>
        <dbReference type="ARBA" id="ARBA00022679"/>
    </source>
</evidence>
<dbReference type="OrthoDB" id="542135at2759"/>
<dbReference type="CDD" id="cd00829">
    <property type="entry name" value="SCP-x_thiolase"/>
    <property type="match status" value="1"/>
</dbReference>
<dbReference type="InterPro" id="IPR016039">
    <property type="entry name" value="Thiolase-like"/>
</dbReference>
<proteinExistence type="predicted"/>
<dbReference type="PROSITE" id="PS00098">
    <property type="entry name" value="THIOLASE_1"/>
    <property type="match status" value="1"/>
</dbReference>
<dbReference type="GO" id="GO:0005777">
    <property type="term" value="C:peroxisome"/>
    <property type="evidence" value="ECO:0007669"/>
    <property type="project" value="UniProtKB-SubCell"/>
</dbReference>
<dbReference type="Gene3D" id="3.40.47.10">
    <property type="match status" value="1"/>
</dbReference>
<reference evidence="12" key="1">
    <citation type="submission" date="2022-11" db="EMBL/GenBank/DDBJ databases">
        <authorList>
            <person name="Petersen C."/>
        </authorList>
    </citation>
    <scope>NUCLEOTIDE SEQUENCE</scope>
    <source>
        <strain evidence="12">IBT 19713</strain>
    </source>
</reference>
<dbReference type="PANTHER" id="PTHR42870">
    <property type="entry name" value="ACETYL-COA C-ACETYLTRANSFERASE"/>
    <property type="match status" value="1"/>
</dbReference>
<dbReference type="PANTHER" id="PTHR42870:SF1">
    <property type="entry name" value="NON-SPECIFIC LIPID-TRANSFER PROTEIN-LIKE 2"/>
    <property type="match status" value="1"/>
</dbReference>
<keyword evidence="13" id="KW-1185">Reference proteome</keyword>
<evidence type="ECO:0000256" key="9">
    <source>
        <dbReference type="ARBA" id="ARBA00032316"/>
    </source>
</evidence>
<dbReference type="AlphaFoldDB" id="A0A9W9P6B4"/>
<evidence type="ECO:0000256" key="1">
    <source>
        <dbReference type="ARBA" id="ARBA00004275"/>
    </source>
</evidence>
<gene>
    <name evidence="12" type="ORF">N7468_003241</name>
</gene>
<evidence type="ECO:0000256" key="8">
    <source>
        <dbReference type="ARBA" id="ARBA00023140"/>
    </source>
</evidence>
<keyword evidence="6" id="KW-0445">Lipid transport</keyword>
<evidence type="ECO:0000256" key="6">
    <source>
        <dbReference type="ARBA" id="ARBA00023055"/>
    </source>
</evidence>
<dbReference type="InterPro" id="IPR055140">
    <property type="entry name" value="Thiolase_C_2"/>
</dbReference>
<dbReference type="GO" id="GO:0016747">
    <property type="term" value="F:acyltransferase activity, transferring groups other than amino-acyl groups"/>
    <property type="evidence" value="ECO:0007669"/>
    <property type="project" value="InterPro"/>
</dbReference>
<dbReference type="GeneID" id="83199841"/>
<evidence type="ECO:0000259" key="10">
    <source>
        <dbReference type="Pfam" id="PF00108"/>
    </source>
</evidence>
<protein>
    <recommendedName>
        <fullName evidence="2">propanoyl-CoA C-acyltransferase</fullName>
        <ecNumber evidence="2">2.3.1.176</ecNumber>
    </recommendedName>
    <alternativeName>
        <fullName evidence="9">Propanoyl-CoA C-acyltransferase</fullName>
    </alternativeName>
</protein>
<evidence type="ECO:0000256" key="5">
    <source>
        <dbReference type="ARBA" id="ARBA00022958"/>
    </source>
</evidence>
<comment type="subcellular location">
    <subcellularLocation>
        <location evidence="1">Peroxisome</location>
    </subcellularLocation>
</comment>
<evidence type="ECO:0000256" key="2">
    <source>
        <dbReference type="ARBA" id="ARBA00012352"/>
    </source>
</evidence>
<keyword evidence="7" id="KW-0446">Lipid-binding</keyword>
<dbReference type="Pfam" id="PF22691">
    <property type="entry name" value="Thiolase_C_1"/>
    <property type="match status" value="1"/>
</dbReference>
<evidence type="ECO:0000256" key="7">
    <source>
        <dbReference type="ARBA" id="ARBA00023121"/>
    </source>
</evidence>
<name>A0A9W9P6B4_9EURO</name>
<keyword evidence="8" id="KW-0576">Peroxisome</keyword>
<comment type="caution">
    <text evidence="12">The sequence shown here is derived from an EMBL/GenBank/DDBJ whole genome shotgun (WGS) entry which is preliminary data.</text>
</comment>
<dbReference type="SUPFAM" id="SSF53901">
    <property type="entry name" value="Thiolase-like"/>
    <property type="match status" value="2"/>
</dbReference>
<evidence type="ECO:0000313" key="13">
    <source>
        <dbReference type="Proteomes" id="UP001150941"/>
    </source>
</evidence>
<dbReference type="GO" id="GO:0006869">
    <property type="term" value="P:lipid transport"/>
    <property type="evidence" value="ECO:0007669"/>
    <property type="project" value="UniProtKB-KW"/>
</dbReference>
<evidence type="ECO:0000313" key="12">
    <source>
        <dbReference type="EMBL" id="KAJ5238622.1"/>
    </source>
</evidence>
<dbReference type="InterPro" id="IPR020616">
    <property type="entry name" value="Thiolase_N"/>
</dbReference>
<feature type="domain" description="Thiolase C-terminal" evidence="11">
    <location>
        <begin position="284"/>
        <end position="409"/>
    </location>
</feature>